<feature type="non-terminal residue" evidence="2">
    <location>
        <position position="1"/>
    </location>
</feature>
<organism evidence="2">
    <name type="scientific">marine sediment metagenome</name>
    <dbReference type="NCBI Taxonomy" id="412755"/>
    <lineage>
        <taxon>unclassified sequences</taxon>
        <taxon>metagenomes</taxon>
        <taxon>ecological metagenomes</taxon>
    </lineage>
</organism>
<dbReference type="AlphaFoldDB" id="A0A0F8ZUP9"/>
<dbReference type="EMBL" id="LAZR01061375">
    <property type="protein sequence ID" value="KKK63701.1"/>
    <property type="molecule type" value="Genomic_DNA"/>
</dbReference>
<proteinExistence type="predicted"/>
<gene>
    <name evidence="2" type="ORF">LCGC14_2991660</name>
</gene>
<evidence type="ECO:0000313" key="2">
    <source>
        <dbReference type="EMBL" id="KKK63701.1"/>
    </source>
</evidence>
<feature type="compositionally biased region" description="Basic and acidic residues" evidence="1">
    <location>
        <begin position="46"/>
        <end position="55"/>
    </location>
</feature>
<reference evidence="2" key="1">
    <citation type="journal article" date="2015" name="Nature">
        <title>Complex archaea that bridge the gap between prokaryotes and eukaryotes.</title>
        <authorList>
            <person name="Spang A."/>
            <person name="Saw J.H."/>
            <person name="Jorgensen S.L."/>
            <person name="Zaremba-Niedzwiedzka K."/>
            <person name="Martijn J."/>
            <person name="Lind A.E."/>
            <person name="van Eijk R."/>
            <person name="Schleper C."/>
            <person name="Guy L."/>
            <person name="Ettema T.J."/>
        </authorList>
    </citation>
    <scope>NUCLEOTIDE SEQUENCE</scope>
</reference>
<accession>A0A0F8ZUP9</accession>
<evidence type="ECO:0000256" key="1">
    <source>
        <dbReference type="SAM" id="MobiDB-lite"/>
    </source>
</evidence>
<protein>
    <submittedName>
        <fullName evidence="2">Uncharacterized protein</fullName>
    </submittedName>
</protein>
<comment type="caution">
    <text evidence="2">The sequence shown here is derived from an EMBL/GenBank/DDBJ whole genome shotgun (WGS) entry which is preliminary data.</text>
</comment>
<name>A0A0F8ZUP9_9ZZZZ</name>
<feature type="region of interest" description="Disordered" evidence="1">
    <location>
        <begin position="33"/>
        <end position="106"/>
    </location>
</feature>
<sequence>KQLVGFLASQAHSGDPSKSFVDVLGSVGAEARKNLRLSQAPPGDGKSPEGDESGLKKRVVKPSFAGGDKTGGNRRGGKSTPLKGQAKHMDDVMTADDDNDTFSNRS</sequence>